<dbReference type="Gene3D" id="3.40.50.1820">
    <property type="entry name" value="alpha/beta hydrolase"/>
    <property type="match status" value="1"/>
</dbReference>
<dbReference type="HOGENOM" id="CLU_308076_0_0_1"/>
<dbReference type="EMBL" id="CM000647">
    <property type="protein sequence ID" value="EED89584.1"/>
    <property type="molecule type" value="Genomic_DNA"/>
</dbReference>
<dbReference type="eggNOG" id="KOG2369">
    <property type="taxonomic scope" value="Eukaryota"/>
</dbReference>
<sequence>MDYSSSKRAKRANAWLFTNIAILLLIFAYGYCSALQQQQTSSSQVDETDGGESSSSSQPSSSGSGFDNVPAIDSTNYDAKDDVQSNQQQPPRPRITLLGLDELLHLEQSLVDRGVFGLTNNNHNDIEYDDIPPRLNYNKLHENDLVEDSFYDPFAADPSCADGNTDDGSGGSTSSGGGNGDCWHPPDSTVEEELVQVWKHGDDRKTGLETLAWGYGGDDPDDVAGGGSESAEGGQDRQEQTEECTSNVSSRDENSQSEGKVDNELPQCQEVGDTTDAPFKDGSGSSASTSSSATSTRHKRFPATIIVDKHWGSDVNILKMRDRLRGRRGKYWDMLEQEGETLCNATTVAAVDADGSLDSNKTTSDDKGRKKPKKKQASESQQNKRPPRPPVFLLPGLASTRLVSWKHKPCPQSPLLSDIKMLDYVWLNMNLLIQMATIDVRCWSECMTLGRYQTDYDGSEDDVSEEGDSESGEKGGEPRTHGCKLRPDEGLDAISSLAPGSISSNLLVGGTNTVYAWLIQWLADNLGYDVTSIVALPYDWRLSPDKMESRDGFLTMMRMKIEAAVKSNGLPGILVAHSMGNSVFRYFQEWLRVQMRDEAYDRYVQQAEQRAASRRAAAEAGNPPPRGPFWRGRAWVRNNIPGVDEYGSDSLDDAILEEMDSVESTMSDLRRETGKNTDKQKKEEDSKDETDEAPRKYPKLWDLAKMEGDAEWIDWLGKHVWTYVGLAAPLLGAPGPLRSVLSGENMGLPFTDEEARILELSFGSTSTVNPISTKMGFCDVETRGNARNRKQPNRSNLACLDELVSGIEASRGKTDKDHDPWEDFPALKLLLKDRVDHDTGFPMIRVEREYCKDDEKSPCGNQTTMDFGPEDVMDGRVFEQFSEIWNEEGDPMRIKYEQLKESWWETPVKNFLTSPPDRPHIKHIILAYGVDVPTEVGYVYKKTERLTNHSSVNSTDSATEFDGVPGMTYAIWEEKYGRLVEETKAAEPVSFTDILRKKKSTRRSFNVSSSEPRLHQSGDGTIPYISLMWAHTWLLHATRAMRSSNQTLPFKEGERISNPNNALDSIKVSHRPKGGNEWLDGYGADPRNEENMDYESRSNIGDTGTSHPHGTKYKPKMVRFESLGRSRSTGMEYTTTVIEAIGVEHKETTRNYDILAAAFTDVLKNLHDDFGLV</sequence>
<dbReference type="AlphaFoldDB" id="B8C9X5"/>
<feature type="compositionally biased region" description="Gly residues" evidence="1">
    <location>
        <begin position="168"/>
        <end position="180"/>
    </location>
</feature>
<dbReference type="GO" id="GO:0008374">
    <property type="term" value="F:O-acyltransferase activity"/>
    <property type="evidence" value="ECO:0007669"/>
    <property type="project" value="InterPro"/>
</dbReference>
<accession>B8C9X5</accession>
<dbReference type="PANTHER" id="PTHR11440">
    <property type="entry name" value="LECITHIN-CHOLESTEROL ACYLTRANSFERASE-RELATED"/>
    <property type="match status" value="1"/>
</dbReference>
<dbReference type="RefSeq" id="XP_002293123.1">
    <property type="nucleotide sequence ID" value="XM_002293087.1"/>
</dbReference>
<dbReference type="Proteomes" id="UP000001449">
    <property type="component" value="Chromosome 12"/>
</dbReference>
<keyword evidence="2" id="KW-0812">Transmembrane</keyword>
<organism evidence="3 4">
    <name type="scientific">Thalassiosira pseudonana</name>
    <name type="common">Marine diatom</name>
    <name type="synonym">Cyclotella nana</name>
    <dbReference type="NCBI Taxonomy" id="35128"/>
    <lineage>
        <taxon>Eukaryota</taxon>
        <taxon>Sar</taxon>
        <taxon>Stramenopiles</taxon>
        <taxon>Ochrophyta</taxon>
        <taxon>Bacillariophyta</taxon>
        <taxon>Coscinodiscophyceae</taxon>
        <taxon>Thalassiosirophycidae</taxon>
        <taxon>Thalassiosirales</taxon>
        <taxon>Thalassiosiraceae</taxon>
        <taxon>Thalassiosira</taxon>
    </lineage>
</organism>
<feature type="compositionally biased region" description="Low complexity" evidence="1">
    <location>
        <begin position="51"/>
        <end position="65"/>
    </location>
</feature>
<feature type="compositionally biased region" description="Basic and acidic residues" evidence="1">
    <location>
        <begin position="668"/>
        <end position="685"/>
    </location>
</feature>
<dbReference type="InterPro" id="IPR029058">
    <property type="entry name" value="AB_hydrolase_fold"/>
</dbReference>
<dbReference type="GeneID" id="7443228"/>
<feature type="transmembrane region" description="Helical" evidence="2">
    <location>
        <begin position="12"/>
        <end position="31"/>
    </location>
</feature>
<reference evidence="3 4" key="2">
    <citation type="journal article" date="2008" name="Nature">
        <title>The Phaeodactylum genome reveals the evolutionary history of diatom genomes.</title>
        <authorList>
            <person name="Bowler C."/>
            <person name="Allen A.E."/>
            <person name="Badger J.H."/>
            <person name="Grimwood J."/>
            <person name="Jabbari K."/>
            <person name="Kuo A."/>
            <person name="Maheswari U."/>
            <person name="Martens C."/>
            <person name="Maumus F."/>
            <person name="Otillar R.P."/>
            <person name="Rayko E."/>
            <person name="Salamov A."/>
            <person name="Vandepoele K."/>
            <person name="Beszteri B."/>
            <person name="Gruber A."/>
            <person name="Heijde M."/>
            <person name="Katinka M."/>
            <person name="Mock T."/>
            <person name="Valentin K."/>
            <person name="Verret F."/>
            <person name="Berges J.A."/>
            <person name="Brownlee C."/>
            <person name="Cadoret J.P."/>
            <person name="Chiovitti A."/>
            <person name="Choi C.J."/>
            <person name="Coesel S."/>
            <person name="De Martino A."/>
            <person name="Detter J.C."/>
            <person name="Durkin C."/>
            <person name="Falciatore A."/>
            <person name="Fournet J."/>
            <person name="Haruta M."/>
            <person name="Huysman M.J."/>
            <person name="Jenkins B.D."/>
            <person name="Jiroutova K."/>
            <person name="Jorgensen R.E."/>
            <person name="Joubert Y."/>
            <person name="Kaplan A."/>
            <person name="Kroger N."/>
            <person name="Kroth P.G."/>
            <person name="La Roche J."/>
            <person name="Lindquist E."/>
            <person name="Lommer M."/>
            <person name="Martin-Jezequel V."/>
            <person name="Lopez P.J."/>
            <person name="Lucas S."/>
            <person name="Mangogna M."/>
            <person name="McGinnis K."/>
            <person name="Medlin L.K."/>
            <person name="Montsant A."/>
            <person name="Oudot-Le Secq M.P."/>
            <person name="Napoli C."/>
            <person name="Obornik M."/>
            <person name="Parker M.S."/>
            <person name="Petit J.L."/>
            <person name="Porcel B.M."/>
            <person name="Poulsen N."/>
            <person name="Robison M."/>
            <person name="Rychlewski L."/>
            <person name="Rynearson T.A."/>
            <person name="Schmutz J."/>
            <person name="Shapiro H."/>
            <person name="Siaut M."/>
            <person name="Stanley M."/>
            <person name="Sussman M.R."/>
            <person name="Taylor A.R."/>
            <person name="Vardi A."/>
            <person name="von Dassow P."/>
            <person name="Vyverman W."/>
            <person name="Willis A."/>
            <person name="Wyrwicz L.S."/>
            <person name="Rokhsar D.S."/>
            <person name="Weissenbach J."/>
            <person name="Armbrust E.V."/>
            <person name="Green B.R."/>
            <person name="Van de Peer Y."/>
            <person name="Grigoriev I.V."/>
        </authorList>
    </citation>
    <scope>NUCLEOTIDE SEQUENCE [LARGE SCALE GENOMIC DNA]</scope>
    <source>
        <strain evidence="3 4">CCMP1335</strain>
    </source>
</reference>
<gene>
    <name evidence="3" type="ORF">THAPSDRAFT_24413</name>
</gene>
<keyword evidence="2" id="KW-1133">Transmembrane helix</keyword>
<feature type="compositionally biased region" description="Low complexity" evidence="1">
    <location>
        <begin position="282"/>
        <end position="295"/>
    </location>
</feature>
<proteinExistence type="predicted"/>
<feature type="compositionally biased region" description="Basic and acidic residues" evidence="1">
    <location>
        <begin position="250"/>
        <end position="263"/>
    </location>
</feature>
<dbReference type="InParanoid" id="B8C9X5"/>
<dbReference type="Pfam" id="PF02450">
    <property type="entry name" value="LCAT"/>
    <property type="match status" value="2"/>
</dbReference>
<feature type="region of interest" description="Disordered" evidence="1">
    <location>
        <begin position="157"/>
        <end position="187"/>
    </location>
</feature>
<feature type="region of interest" description="Disordered" evidence="1">
    <location>
        <begin position="42"/>
        <end position="93"/>
    </location>
</feature>
<keyword evidence="4" id="KW-1185">Reference proteome</keyword>
<dbReference type="OMA" id="HTWLLHA"/>
<feature type="region of interest" description="Disordered" evidence="1">
    <location>
        <begin position="354"/>
        <end position="393"/>
    </location>
</feature>
<feature type="compositionally biased region" description="Basic and acidic residues" evidence="1">
    <location>
        <begin position="471"/>
        <end position="485"/>
    </location>
</feature>
<name>B8C9X5_THAPS</name>
<evidence type="ECO:0008006" key="5">
    <source>
        <dbReference type="Google" id="ProtNLM"/>
    </source>
</evidence>
<feature type="region of interest" description="Disordered" evidence="1">
    <location>
        <begin position="210"/>
        <end position="298"/>
    </location>
</feature>
<dbReference type="KEGG" id="tps:THAPSDRAFT_24413"/>
<dbReference type="PaxDb" id="35128-Thaps24413"/>
<evidence type="ECO:0000313" key="3">
    <source>
        <dbReference type="EMBL" id="EED89584.1"/>
    </source>
</evidence>
<evidence type="ECO:0000256" key="1">
    <source>
        <dbReference type="SAM" id="MobiDB-lite"/>
    </source>
</evidence>
<protein>
    <recommendedName>
        <fullName evidence="5">Phospholipid:diacylglycerol acyltransferase</fullName>
    </recommendedName>
</protein>
<feature type="region of interest" description="Disordered" evidence="1">
    <location>
        <begin position="662"/>
        <end position="694"/>
    </location>
</feature>
<evidence type="ECO:0000256" key="2">
    <source>
        <dbReference type="SAM" id="Phobius"/>
    </source>
</evidence>
<keyword evidence="2" id="KW-0472">Membrane</keyword>
<feature type="region of interest" description="Disordered" evidence="1">
    <location>
        <begin position="455"/>
        <end position="485"/>
    </location>
</feature>
<reference evidence="3 4" key="1">
    <citation type="journal article" date="2004" name="Science">
        <title>The genome of the diatom Thalassiosira pseudonana: ecology, evolution, and metabolism.</title>
        <authorList>
            <person name="Armbrust E.V."/>
            <person name="Berges J.A."/>
            <person name="Bowler C."/>
            <person name="Green B.R."/>
            <person name="Martinez D."/>
            <person name="Putnam N.H."/>
            <person name="Zhou S."/>
            <person name="Allen A.E."/>
            <person name="Apt K.E."/>
            <person name="Bechner M."/>
            <person name="Brzezinski M.A."/>
            <person name="Chaal B.K."/>
            <person name="Chiovitti A."/>
            <person name="Davis A.K."/>
            <person name="Demarest M.S."/>
            <person name="Detter J.C."/>
            <person name="Glavina T."/>
            <person name="Goodstein D."/>
            <person name="Hadi M.Z."/>
            <person name="Hellsten U."/>
            <person name="Hildebrand M."/>
            <person name="Jenkins B.D."/>
            <person name="Jurka J."/>
            <person name="Kapitonov V.V."/>
            <person name="Kroger N."/>
            <person name="Lau W.W."/>
            <person name="Lane T.W."/>
            <person name="Larimer F.W."/>
            <person name="Lippmeier J.C."/>
            <person name="Lucas S."/>
            <person name="Medina M."/>
            <person name="Montsant A."/>
            <person name="Obornik M."/>
            <person name="Parker M.S."/>
            <person name="Palenik B."/>
            <person name="Pazour G.J."/>
            <person name="Richardson P.M."/>
            <person name="Rynearson T.A."/>
            <person name="Saito M.A."/>
            <person name="Schwartz D.C."/>
            <person name="Thamatrakoln K."/>
            <person name="Valentin K."/>
            <person name="Vardi A."/>
            <person name="Wilkerson F.P."/>
            <person name="Rokhsar D.S."/>
        </authorList>
    </citation>
    <scope>NUCLEOTIDE SEQUENCE [LARGE SCALE GENOMIC DNA]</scope>
    <source>
        <strain evidence="3 4">CCMP1335</strain>
    </source>
</reference>
<feature type="compositionally biased region" description="Acidic residues" evidence="1">
    <location>
        <begin position="457"/>
        <end position="470"/>
    </location>
</feature>
<feature type="region of interest" description="Disordered" evidence="1">
    <location>
        <begin position="1051"/>
        <end position="1087"/>
    </location>
</feature>
<dbReference type="InterPro" id="IPR003386">
    <property type="entry name" value="LACT/PDAT_acylTrfase"/>
</dbReference>
<evidence type="ECO:0000313" key="4">
    <source>
        <dbReference type="Proteomes" id="UP000001449"/>
    </source>
</evidence>
<dbReference type="GO" id="GO:0006629">
    <property type="term" value="P:lipid metabolic process"/>
    <property type="evidence" value="ECO:0000318"/>
    <property type="project" value="GO_Central"/>
</dbReference>
<dbReference type="SUPFAM" id="SSF53474">
    <property type="entry name" value="alpha/beta-Hydrolases"/>
    <property type="match status" value="1"/>
</dbReference>
<dbReference type="GO" id="GO:0005737">
    <property type="term" value="C:cytoplasm"/>
    <property type="evidence" value="ECO:0000318"/>
    <property type="project" value="GO_Central"/>
</dbReference>